<accession>A0A6J4TBY1</accession>
<feature type="compositionally biased region" description="Low complexity" evidence="1">
    <location>
        <begin position="1"/>
        <end position="14"/>
    </location>
</feature>
<feature type="compositionally biased region" description="Basic residues" evidence="1">
    <location>
        <begin position="22"/>
        <end position="33"/>
    </location>
</feature>
<protein>
    <submittedName>
        <fullName evidence="2">Uncharacterized protein</fullName>
    </submittedName>
</protein>
<gene>
    <name evidence="2" type="ORF">AVDCRST_MAG31-1500</name>
</gene>
<evidence type="ECO:0000256" key="1">
    <source>
        <dbReference type="SAM" id="MobiDB-lite"/>
    </source>
</evidence>
<evidence type="ECO:0000313" key="2">
    <source>
        <dbReference type="EMBL" id="CAA9519733.1"/>
    </source>
</evidence>
<feature type="non-terminal residue" evidence="2">
    <location>
        <position position="1"/>
    </location>
</feature>
<dbReference type="AlphaFoldDB" id="A0A6J4TBY1"/>
<organism evidence="2">
    <name type="scientific">uncultured Sphingomonas sp</name>
    <dbReference type="NCBI Taxonomy" id="158754"/>
    <lineage>
        <taxon>Bacteria</taxon>
        <taxon>Pseudomonadati</taxon>
        <taxon>Pseudomonadota</taxon>
        <taxon>Alphaproteobacteria</taxon>
        <taxon>Sphingomonadales</taxon>
        <taxon>Sphingomonadaceae</taxon>
        <taxon>Sphingomonas</taxon>
        <taxon>environmental samples</taxon>
    </lineage>
</organism>
<reference evidence="2" key="1">
    <citation type="submission" date="2020-02" db="EMBL/GenBank/DDBJ databases">
        <authorList>
            <person name="Meier V. D."/>
        </authorList>
    </citation>
    <scope>NUCLEOTIDE SEQUENCE</scope>
    <source>
        <strain evidence="2">AVDCRST_MAG31</strain>
    </source>
</reference>
<sequence length="64" mass="7529">AALGRRLAPRPAFQHQRDRQHPPRRPRIPRPSRRSPQFLRRQLGPGDRHRHSSLPNPRPGRANH</sequence>
<name>A0A6J4TBY1_9SPHN</name>
<feature type="region of interest" description="Disordered" evidence="1">
    <location>
        <begin position="1"/>
        <end position="64"/>
    </location>
</feature>
<proteinExistence type="predicted"/>
<feature type="non-terminal residue" evidence="2">
    <location>
        <position position="64"/>
    </location>
</feature>
<dbReference type="EMBL" id="CADCWA010000109">
    <property type="protein sequence ID" value="CAA9519733.1"/>
    <property type="molecule type" value="Genomic_DNA"/>
</dbReference>